<evidence type="ECO:0000313" key="1">
    <source>
        <dbReference type="EMBL" id="ADJ23094.1"/>
    </source>
</evidence>
<dbReference type="InterPro" id="IPR006175">
    <property type="entry name" value="YjgF/YER057c/UK114"/>
</dbReference>
<dbReference type="EMBL" id="CP002083">
    <property type="protein sequence ID" value="ADJ23094.1"/>
    <property type="molecule type" value="Genomic_DNA"/>
</dbReference>
<dbReference type="CDD" id="cd06150">
    <property type="entry name" value="YjgF_YER057c_UK114_like_2"/>
    <property type="match status" value="1"/>
</dbReference>
<dbReference type="Gene3D" id="3.30.1330.40">
    <property type="entry name" value="RutC-like"/>
    <property type="match status" value="1"/>
</dbReference>
<dbReference type="PANTHER" id="PTHR47328">
    <property type="match status" value="1"/>
</dbReference>
<protein>
    <submittedName>
        <fullName evidence="1">Endoribonuclease L-PSP</fullName>
    </submittedName>
</protein>
<sequence length="115" mass="12495">MTVQRYESSAVYSKVTEANGFVFTAGVIPTDLSRDVEGQTAEVLTEIDRLLALAGTDKSKIVQATVWLNDIRNRDGMNKAWGAWLGGKDAPARACVEAKVIDPRMLVEISVVAVK</sequence>
<dbReference type="InterPro" id="IPR035959">
    <property type="entry name" value="RutC-like_sf"/>
</dbReference>
<accession>D8JWI1</accession>
<dbReference type="AlphaFoldDB" id="D8JWI1"/>
<dbReference type="RefSeq" id="WP_013215309.1">
    <property type="nucleotide sequence ID" value="NC_014313.1"/>
</dbReference>
<evidence type="ECO:0000313" key="2">
    <source>
        <dbReference type="Proteomes" id="UP000002033"/>
    </source>
</evidence>
<name>D8JWI1_HYPDA</name>
<proteinExistence type="predicted"/>
<keyword evidence="2" id="KW-1185">Reference proteome</keyword>
<dbReference type="KEGG" id="hdn:Hden_1282"/>
<dbReference type="HOGENOM" id="CLU_100715_6_1_5"/>
<organism evidence="1 2">
    <name type="scientific">Hyphomicrobium denitrificans (strain ATCC 51888 / DSM 1869 / NCIMB 11706 / TK 0415)</name>
    <dbReference type="NCBI Taxonomy" id="582899"/>
    <lineage>
        <taxon>Bacteria</taxon>
        <taxon>Pseudomonadati</taxon>
        <taxon>Pseudomonadota</taxon>
        <taxon>Alphaproteobacteria</taxon>
        <taxon>Hyphomicrobiales</taxon>
        <taxon>Hyphomicrobiaceae</taxon>
        <taxon>Hyphomicrobium</taxon>
    </lineage>
</organism>
<dbReference type="OrthoDB" id="9803101at2"/>
<dbReference type="eggNOG" id="COG0251">
    <property type="taxonomic scope" value="Bacteria"/>
</dbReference>
<dbReference type="Proteomes" id="UP000002033">
    <property type="component" value="Chromosome"/>
</dbReference>
<dbReference type="InterPro" id="IPR035709">
    <property type="entry name" value="YoaB-like"/>
</dbReference>
<dbReference type="SUPFAM" id="SSF55298">
    <property type="entry name" value="YjgF-like"/>
    <property type="match status" value="1"/>
</dbReference>
<dbReference type="PANTHER" id="PTHR47328:SF1">
    <property type="entry name" value="RUTC FAMILY PROTEIN YOAB"/>
    <property type="match status" value="1"/>
</dbReference>
<dbReference type="Pfam" id="PF01042">
    <property type="entry name" value="Ribonuc_L-PSP"/>
    <property type="match status" value="1"/>
</dbReference>
<dbReference type="STRING" id="582899.Hden_1282"/>
<reference evidence="2" key="1">
    <citation type="journal article" date="2011" name="J. Bacteriol.">
        <title>Genome sequences of eight morphologically diverse alphaproteobacteria.</title>
        <authorList>
            <consortium name="US DOE Joint Genome Institute"/>
            <person name="Brown P.J."/>
            <person name="Kysela D.T."/>
            <person name="Buechlein A."/>
            <person name="Hemmerich C."/>
            <person name="Brun Y.V."/>
        </authorList>
    </citation>
    <scope>NUCLEOTIDE SEQUENCE [LARGE SCALE GENOMIC DNA]</scope>
    <source>
        <strain evidence="2">ATCC 51888 / DSM 1869 / NCIB 11706 / TK 0415</strain>
    </source>
</reference>
<gene>
    <name evidence="1" type="ordered locus">Hden_1282</name>
</gene>